<dbReference type="Pfam" id="PF00815">
    <property type="entry name" value="Histidinol_dh"/>
    <property type="match status" value="1"/>
</dbReference>
<feature type="binding site" evidence="9">
    <location>
        <position position="412"/>
    </location>
    <ligand>
        <name>Zn(2+)</name>
        <dbReference type="ChEBI" id="CHEBI:29105"/>
    </ligand>
</feature>
<dbReference type="Gene3D" id="3.40.50.1980">
    <property type="entry name" value="Nitrogenase molybdenum iron protein domain"/>
    <property type="match status" value="2"/>
</dbReference>
<dbReference type="Proteomes" id="UP001243195">
    <property type="component" value="Unassembled WGS sequence"/>
</dbReference>
<dbReference type="InterPro" id="IPR016161">
    <property type="entry name" value="Ald_DH/histidinol_DH"/>
</dbReference>
<feature type="binding site" evidence="8">
    <location>
        <position position="407"/>
    </location>
    <ligand>
        <name>substrate</name>
    </ligand>
</feature>
<feature type="binding site" evidence="7">
    <location>
        <position position="205"/>
    </location>
    <ligand>
        <name>NAD(+)</name>
        <dbReference type="ChEBI" id="CHEBI:57540"/>
    </ligand>
</feature>
<dbReference type="PROSITE" id="PS00611">
    <property type="entry name" value="HISOL_DEHYDROGENASE"/>
    <property type="match status" value="1"/>
</dbReference>
<name>A0AAW8JGF3_9GAMM</name>
<dbReference type="PRINTS" id="PR00083">
    <property type="entry name" value="HOLDHDRGNASE"/>
</dbReference>
<dbReference type="InterPro" id="IPR001692">
    <property type="entry name" value="Histidinol_DH_CS"/>
</dbReference>
<feature type="binding site" evidence="8">
    <location>
        <position position="319"/>
    </location>
    <ligand>
        <name>substrate</name>
    </ligand>
</feature>
<dbReference type="SUPFAM" id="SSF53720">
    <property type="entry name" value="ALDH-like"/>
    <property type="match status" value="1"/>
</dbReference>
<dbReference type="GO" id="GO:0005829">
    <property type="term" value="C:cytosol"/>
    <property type="evidence" value="ECO:0007669"/>
    <property type="project" value="TreeGrafter"/>
</dbReference>
<feature type="binding site" evidence="8">
    <location>
        <position position="228"/>
    </location>
    <ligand>
        <name>substrate</name>
    </ligand>
</feature>
<evidence type="ECO:0000256" key="8">
    <source>
        <dbReference type="PIRSR" id="PIRSR000099-3"/>
    </source>
</evidence>
<sequence length="435" mass="46965">MAVWLKQGAAPEAVKNTQIQVRETVENILADIENRGDVAVRELSAKFDKLERDNFLLSEQEIEACLSQLSKRDLSDIRFAQTQVENFARHQRDSIKDIEVETMPGVILGHKNIPVSAAGCYVPGGKYPLLASAHMSVITARVAGVPRIITCAPPFNGKPAPAIVAAQHLAGANEIYCLGGVQAIGAMAIGTESIAPVDILVGPGNAFVAEAKRQLFGRVGIDLFAGPTETLVIADESVDGELCATDLLGQAEHGPDSPAILLTTSMQLAKDTISEVERLLNILPTAAIARQAWDKFGEVIVADSDEEMLEIANKLAFEHVQVMTHDPDYFLNHLQNFGALFIGPRTNVAYGDKVIGTNHTLPTKKAARYTGGLWVGKFIKTCTYQKVLTDEASTLVGEYCSRLCGLEGFSGHGEQANIRVRRYGNKDVPYAGIAE</sequence>
<dbReference type="GO" id="GO:0004399">
    <property type="term" value="F:histidinol dehydrogenase activity"/>
    <property type="evidence" value="ECO:0007669"/>
    <property type="project" value="UniProtKB-EC"/>
</dbReference>
<dbReference type="CDD" id="cd06572">
    <property type="entry name" value="Histidinol_dh"/>
    <property type="match status" value="1"/>
</dbReference>
<evidence type="ECO:0000313" key="11">
    <source>
        <dbReference type="EMBL" id="MDQ9070750.1"/>
    </source>
</evidence>
<dbReference type="GO" id="GO:0051287">
    <property type="term" value="F:NAD binding"/>
    <property type="evidence" value="ECO:0007669"/>
    <property type="project" value="InterPro"/>
</dbReference>
<dbReference type="NCBIfam" id="TIGR00069">
    <property type="entry name" value="hisD"/>
    <property type="match status" value="1"/>
</dbReference>
<dbReference type="AlphaFoldDB" id="A0AAW8JGF3"/>
<evidence type="ECO:0000256" key="6">
    <source>
        <dbReference type="PIRSR" id="PIRSR000099-1"/>
    </source>
</evidence>
<keyword evidence="7" id="KW-0520">NAD</keyword>
<comment type="cofactor">
    <cofactor evidence="9">
        <name>Zn(2+)</name>
        <dbReference type="ChEBI" id="CHEBI:29105"/>
    </cofactor>
    <text evidence="9">Binds 1 zinc ion per subunit.</text>
</comment>
<comment type="caution">
    <text evidence="11">The sequence shown here is derived from an EMBL/GenBank/DDBJ whole genome shotgun (WGS) entry which is preliminary data.</text>
</comment>
<keyword evidence="2 9" id="KW-0479">Metal-binding</keyword>
<comment type="similarity">
    <text evidence="1 5 10">Belongs to the histidinol dehydrogenase family.</text>
</comment>
<keyword evidence="3 9" id="KW-0862">Zinc</keyword>
<evidence type="ECO:0000256" key="2">
    <source>
        <dbReference type="ARBA" id="ARBA00022723"/>
    </source>
</evidence>
<feature type="binding site" evidence="8">
    <location>
        <position position="352"/>
    </location>
    <ligand>
        <name>substrate</name>
    </ligand>
</feature>
<keyword evidence="4 5" id="KW-0560">Oxidoreductase</keyword>
<evidence type="ECO:0000256" key="3">
    <source>
        <dbReference type="ARBA" id="ARBA00022833"/>
    </source>
</evidence>
<evidence type="ECO:0000256" key="1">
    <source>
        <dbReference type="ARBA" id="ARBA00010178"/>
    </source>
</evidence>
<dbReference type="InterPro" id="IPR022695">
    <property type="entry name" value="Histidinol_DH_monofunct"/>
</dbReference>
<dbReference type="EC" id="1.1.1.23" evidence="11"/>
<feature type="binding site" evidence="9">
    <location>
        <position position="250"/>
    </location>
    <ligand>
        <name>Zn(2+)</name>
        <dbReference type="ChEBI" id="CHEBI:29105"/>
    </ligand>
</feature>
<dbReference type="FunFam" id="3.40.50.1980:FF:000001">
    <property type="entry name" value="Histidinol dehydrogenase"/>
    <property type="match status" value="1"/>
</dbReference>
<dbReference type="InterPro" id="IPR012131">
    <property type="entry name" value="Hstdl_DH"/>
</dbReference>
<dbReference type="GO" id="GO:0046872">
    <property type="term" value="F:metal ion binding"/>
    <property type="evidence" value="ECO:0007669"/>
    <property type="project" value="UniProtKB-KW"/>
</dbReference>
<dbReference type="GO" id="GO:0000105">
    <property type="term" value="P:L-histidine biosynthetic process"/>
    <property type="evidence" value="ECO:0007669"/>
    <property type="project" value="InterPro"/>
</dbReference>
<feature type="binding site" evidence="8">
    <location>
        <position position="412"/>
    </location>
    <ligand>
        <name>substrate</name>
    </ligand>
</feature>
<dbReference type="Gene3D" id="1.20.5.1300">
    <property type="match status" value="1"/>
</dbReference>
<feature type="binding site" evidence="8">
    <location>
        <position position="250"/>
    </location>
    <ligand>
        <name>substrate</name>
    </ligand>
</feature>
<evidence type="ECO:0000256" key="4">
    <source>
        <dbReference type="ARBA" id="ARBA00023002"/>
    </source>
</evidence>
<dbReference type="PANTHER" id="PTHR21256:SF14">
    <property type="entry name" value="HISTIDINOL DEHYDROGENASE"/>
    <property type="match status" value="1"/>
</dbReference>
<evidence type="ECO:0000313" key="12">
    <source>
        <dbReference type="Proteomes" id="UP001243195"/>
    </source>
</evidence>
<evidence type="ECO:0000256" key="10">
    <source>
        <dbReference type="RuleBase" id="RU004175"/>
    </source>
</evidence>
<dbReference type="FunFam" id="3.40.50.1980:FF:000026">
    <property type="entry name" value="Histidinol dehydrogenase"/>
    <property type="match status" value="1"/>
</dbReference>
<evidence type="ECO:0000256" key="7">
    <source>
        <dbReference type="PIRSR" id="PIRSR000099-2"/>
    </source>
</evidence>
<evidence type="ECO:0000256" key="9">
    <source>
        <dbReference type="PIRSR" id="PIRSR000099-4"/>
    </source>
</evidence>
<accession>A0AAW8JGF3</accession>
<evidence type="ECO:0000256" key="5">
    <source>
        <dbReference type="PIRNR" id="PIRNR000099"/>
    </source>
</evidence>
<feature type="active site" description="Proton acceptor" evidence="6">
    <location>
        <position position="318"/>
    </location>
</feature>
<feature type="binding site" evidence="8">
    <location>
        <position position="253"/>
    </location>
    <ligand>
        <name>substrate</name>
    </ligand>
</feature>
<feature type="binding site" evidence="7">
    <location>
        <position position="182"/>
    </location>
    <ligand>
        <name>NAD(+)</name>
        <dbReference type="ChEBI" id="CHEBI:57540"/>
    </ligand>
</feature>
<reference evidence="11" key="1">
    <citation type="submission" date="2023-08" db="EMBL/GenBank/DDBJ databases">
        <title>Emergence of clinically-relevant ST2 carbapenem-resistant Acinetobacter baumannii strains in hospital sewages in Zhejiang, East of China.</title>
        <authorList>
            <person name="Kaichao C."/>
            <person name="Zhang R."/>
        </authorList>
    </citation>
    <scope>NUCLEOTIDE SEQUENCE</scope>
    <source>
        <strain evidence="11">M-SY-60</strain>
    </source>
</reference>
<feature type="binding site" evidence="7">
    <location>
        <position position="121"/>
    </location>
    <ligand>
        <name>NAD(+)</name>
        <dbReference type="ChEBI" id="CHEBI:57540"/>
    </ligand>
</feature>
<dbReference type="PANTHER" id="PTHR21256">
    <property type="entry name" value="HISTIDINOL DEHYDROGENASE HDH"/>
    <property type="match status" value="1"/>
</dbReference>
<dbReference type="EMBL" id="JAVIDA010000004">
    <property type="protein sequence ID" value="MDQ9070750.1"/>
    <property type="molecule type" value="Genomic_DNA"/>
</dbReference>
<feature type="active site" description="Proton acceptor" evidence="6">
    <location>
        <position position="319"/>
    </location>
</feature>
<gene>
    <name evidence="11" type="primary">hisD</name>
    <name evidence="11" type="ORF">RFH51_04660</name>
</gene>
<dbReference type="PIRSF" id="PIRSF000099">
    <property type="entry name" value="Histidinol_dh"/>
    <property type="match status" value="1"/>
</dbReference>
<protein>
    <submittedName>
        <fullName evidence="11">Histidinol dehydrogenase</fullName>
        <ecNumber evidence="11">1.1.1.23</ecNumber>
    </submittedName>
</protein>
<dbReference type="RefSeq" id="WP_277090452.1">
    <property type="nucleotide sequence ID" value="NZ_JAKVJG010000004.1"/>
</dbReference>
<feature type="binding site" evidence="9">
    <location>
        <position position="253"/>
    </location>
    <ligand>
        <name>Zn(2+)</name>
        <dbReference type="ChEBI" id="CHEBI:29105"/>
    </ligand>
</feature>
<proteinExistence type="inferred from homology"/>
<organism evidence="11 12">
    <name type="scientific">Acinetobacter gerneri</name>
    <dbReference type="NCBI Taxonomy" id="202952"/>
    <lineage>
        <taxon>Bacteria</taxon>
        <taxon>Pseudomonadati</taxon>
        <taxon>Pseudomonadota</taxon>
        <taxon>Gammaproteobacteria</taxon>
        <taxon>Moraxellales</taxon>
        <taxon>Moraxellaceae</taxon>
        <taxon>Acinetobacter</taxon>
    </lineage>
</organism>
<feature type="binding site" evidence="9">
    <location>
        <position position="352"/>
    </location>
    <ligand>
        <name>Zn(2+)</name>
        <dbReference type="ChEBI" id="CHEBI:29105"/>
    </ligand>
</feature>